<dbReference type="GeneID" id="107107642"/>
<dbReference type="Gene3D" id="1.25.40.90">
    <property type="match status" value="1"/>
</dbReference>
<evidence type="ECO:0000259" key="2">
    <source>
        <dbReference type="Pfam" id="PF20827"/>
    </source>
</evidence>
<dbReference type="InterPro" id="IPR048832">
    <property type="entry name" value="PCF11_charged"/>
</dbReference>
<evidence type="ECO:0000313" key="4">
    <source>
        <dbReference type="RefSeq" id="XP_015263429.1"/>
    </source>
</evidence>
<dbReference type="InterPro" id="IPR008942">
    <property type="entry name" value="ENTH_VHS"/>
</dbReference>
<dbReference type="Pfam" id="PF20844">
    <property type="entry name" value="PCF11_RFEG_rpt"/>
    <property type="match status" value="2"/>
</dbReference>
<feature type="compositionally biased region" description="Basic and acidic residues" evidence="1">
    <location>
        <begin position="554"/>
        <end position="570"/>
    </location>
</feature>
<dbReference type="InterPro" id="IPR048829">
    <property type="entry name" value="PCF11_RFEG_rpt"/>
</dbReference>
<feature type="compositionally biased region" description="Low complexity" evidence="1">
    <location>
        <begin position="1414"/>
        <end position="1427"/>
    </location>
</feature>
<evidence type="ECO:0000256" key="1">
    <source>
        <dbReference type="SAM" id="MobiDB-lite"/>
    </source>
</evidence>
<dbReference type="InterPro" id="IPR045154">
    <property type="entry name" value="PCF11-like"/>
</dbReference>
<feature type="compositionally biased region" description="Polar residues" evidence="1">
    <location>
        <begin position="1291"/>
        <end position="1306"/>
    </location>
</feature>
<feature type="compositionally biased region" description="Basic residues" evidence="1">
    <location>
        <begin position="449"/>
        <end position="463"/>
    </location>
</feature>
<feature type="region of interest" description="Disordered" evidence="1">
    <location>
        <begin position="1"/>
        <end position="162"/>
    </location>
</feature>
<evidence type="ECO:0000313" key="3">
    <source>
        <dbReference type="Proteomes" id="UP000694871"/>
    </source>
</evidence>
<feature type="domain" description="PCF11 charged region" evidence="2">
    <location>
        <begin position="294"/>
        <end position="455"/>
    </location>
</feature>
<feature type="region of interest" description="Disordered" evidence="1">
    <location>
        <begin position="1011"/>
        <end position="1031"/>
    </location>
</feature>
<dbReference type="PANTHER" id="PTHR15921:SF3">
    <property type="entry name" value="PRE-MRNA CLEAVAGE COMPLEX 2 PROTEIN PCF11"/>
    <property type="match status" value="1"/>
</dbReference>
<dbReference type="SUPFAM" id="SSF48464">
    <property type="entry name" value="ENTH/VHS domain"/>
    <property type="match status" value="1"/>
</dbReference>
<dbReference type="Pfam" id="PF20827">
    <property type="entry name" value="PCF11_charged"/>
    <property type="match status" value="1"/>
</dbReference>
<feature type="compositionally biased region" description="Basic and acidic residues" evidence="1">
    <location>
        <begin position="343"/>
        <end position="384"/>
    </location>
</feature>
<feature type="compositionally biased region" description="Basic and acidic residues" evidence="1">
    <location>
        <begin position="390"/>
        <end position="399"/>
    </location>
</feature>
<feature type="compositionally biased region" description="Basic and acidic residues" evidence="1">
    <location>
        <begin position="293"/>
        <end position="329"/>
    </location>
</feature>
<gene>
    <name evidence="4" type="primary">LOC107107642</name>
</gene>
<dbReference type="Proteomes" id="UP000694871">
    <property type="component" value="Unplaced"/>
</dbReference>
<feature type="compositionally biased region" description="Polar residues" evidence="1">
    <location>
        <begin position="838"/>
        <end position="862"/>
    </location>
</feature>
<proteinExistence type="predicted"/>
<feature type="region of interest" description="Disordered" evidence="1">
    <location>
        <begin position="1070"/>
        <end position="1227"/>
    </location>
</feature>
<organism evidence="3 4">
    <name type="scientific">Gekko japonicus</name>
    <name type="common">Schlegel's Japanese gecko</name>
    <dbReference type="NCBI Taxonomy" id="146911"/>
    <lineage>
        <taxon>Eukaryota</taxon>
        <taxon>Metazoa</taxon>
        <taxon>Chordata</taxon>
        <taxon>Craniata</taxon>
        <taxon>Vertebrata</taxon>
        <taxon>Euteleostomi</taxon>
        <taxon>Lepidosauria</taxon>
        <taxon>Squamata</taxon>
        <taxon>Bifurcata</taxon>
        <taxon>Gekkota</taxon>
        <taxon>Gekkonidae</taxon>
        <taxon>Gekkoninae</taxon>
        <taxon>Gekko</taxon>
    </lineage>
</organism>
<dbReference type="PANTHER" id="PTHR15921">
    <property type="entry name" value="PRE-MRNA CLEAVAGE COMPLEX II"/>
    <property type="match status" value="1"/>
</dbReference>
<feature type="compositionally biased region" description="Basic residues" evidence="1">
    <location>
        <begin position="432"/>
        <end position="441"/>
    </location>
</feature>
<accession>A0ABM1JPP2</accession>
<keyword evidence="3" id="KW-1185">Reference proteome</keyword>
<feature type="region of interest" description="Disordered" evidence="1">
    <location>
        <begin position="732"/>
        <end position="807"/>
    </location>
</feature>
<feature type="compositionally biased region" description="Basic and acidic residues" evidence="1">
    <location>
        <begin position="483"/>
        <end position="522"/>
    </location>
</feature>
<feature type="compositionally biased region" description="Polar residues" evidence="1">
    <location>
        <begin position="1270"/>
        <end position="1279"/>
    </location>
</feature>
<feature type="region of interest" description="Disordered" evidence="1">
    <location>
        <begin position="1413"/>
        <end position="1443"/>
    </location>
</feature>
<feature type="compositionally biased region" description="Acidic residues" evidence="1">
    <location>
        <begin position="1428"/>
        <end position="1443"/>
    </location>
</feature>
<feature type="compositionally biased region" description="Polar residues" evidence="1">
    <location>
        <begin position="583"/>
        <end position="595"/>
    </location>
</feature>
<sequence length="1521" mass="167958">MTKYEPGQERPRKAAAGPELRLQQLRQRHPRLPPQLPVGAAAATDRGGRERKRGPPSGEAPSSARPGARGERARPEASGLRTGRPGPARQRAAPPTRRDRRPGGGPETRRDVRGGAFLRPAWREGRASEAGGVWAADGEARPGPAESRPAYPKGQAARGRAPASEKLPVMYLMDSIVKNVGREYLSAFTKNLVATFVNVFEKAVSLNVQQNTSSMASVQPPLKPHVPPPPHMPVKPLHQACLPPEKNHLSPLHDVKMANRDPRLNRMSQHPPHAKDQSHRKDFAMSPANQLDKSSKTLQAEKHNTSKQEKLKQGDKMQKKEFEQLEAKSKSKSPSPLQNKLLHAKDTRNQECENMRASEMSKRDPRLKKHLLDKPDGKDDDTKEKRRSMERKDKEEHRSLGSRSKIINGVVQKQDANMEESEKQGGKQGRSSIRKRSRSPRSRSPSSHSPKRRDRRSPKRRLRSLSPLGPKTGKLRQLGPKPSHPEDFGQGLRDERGSNKRSLKQEMRDSRRPKKIHDDRPQEGMSQHSSRASSEPKENVENWPGSKSSKRWKSGWEENKNPQPAEDHQGACKSPHPRHRDTWPSSKGVTSPRTPKQQHRLSVDANLQIPKELTVANKRDLLKKANERMSSGEITQDEFLSLVHQIRQLFQYQEGKHRCNVWDSPSAEKGILKKKPLLSDADLIYHEHKAKLKRTQVQHSFPRLNMLDPDEILDYHLSDAFLSGMDCEQTKNKQFGERSRRHSPVGSSRPYSDSSTHDSRRRHDEPSSSKGVREEQRSPFSDHYKRPRYEDPEKPFTESSGSRFGVIDGKSRFGSLMEERAHFEGSPRHPGARAVGDGQTSHFEGPANTNSRIEGPPAQSSLRFEGALGQPTSQFDAPPGQSGGKSSLMFDGPPGQMGGGPLRFEGPSGQVGAGSAIRFESPMGQPGGTLRFETPTSQAMGGIRFEGPHGQPPGGMRFEAPHGQPSTGMRFEGPHGQPSSGMRFEGPLDQASGGMRFEGPHGQPSGGMRFEGPHGQPSSGMRFEGPHDHSVRPHGPPVAGMRFDGPHSQPIGPHGQPGAGLRFEGPHIQPVGPHGQPGGNLRFEAPHGQPLGPPGQPAGGLRFEGPRGQPGVGPRFEGPHGQSVGLHGQPGIGPRFEGPAGGGGGLRFEGPINQTGPRFDGCQSRFDGQPSLLQRLDGLHGQPGPRFEMGPAQQTPPRFDGPPGQPIQPRFDTPIPPRFEDPQHQQQAARFDIPLGQGPRMENVANHPASRLETPPYGQTGPYNEPPNQPFSGPSQGMQFQRPEPMFDSPQGPSFNGPPVSTAQTFPNALNRAPGHYYDDKNLQGPQYGNFSNMAGNVQQQVPVISVGSTQPVPFSQGQPLLPVHVQNPGTFVQSQAGNAPLSYADNHLGQLDVNELYSKLLSTGILKVLKPDSASSQASEVSSQPAPEEEEEDQDQSEDQDVPDLTNFVIEELKQRHDSVINRLYTGIQCYSCGMRFTTSQTDVYADHLDWHYRQNRTEKDVSKGRRRKVTHRRWYYSLT</sequence>
<feature type="region of interest" description="Disordered" evidence="1">
    <location>
        <begin position="822"/>
        <end position="901"/>
    </location>
</feature>
<feature type="compositionally biased region" description="Basic and acidic residues" evidence="1">
    <location>
        <begin position="755"/>
        <end position="796"/>
    </location>
</feature>
<name>A0ABM1JPP2_GEKJA</name>
<dbReference type="RefSeq" id="XP_015263429.1">
    <property type="nucleotide sequence ID" value="XM_015407943.1"/>
</dbReference>
<feature type="region of interest" description="Disordered" evidence="1">
    <location>
        <begin position="1248"/>
        <end position="1306"/>
    </location>
</feature>
<feature type="compositionally biased region" description="Basic and acidic residues" evidence="1">
    <location>
        <begin position="1"/>
        <end position="12"/>
    </location>
</feature>
<feature type="region of interest" description="Disordered" evidence="1">
    <location>
        <begin position="289"/>
        <end position="607"/>
    </location>
</feature>
<feature type="compositionally biased region" description="Low complexity" evidence="1">
    <location>
        <begin position="76"/>
        <end position="95"/>
    </location>
</feature>
<reference evidence="4" key="1">
    <citation type="submission" date="2025-08" db="UniProtKB">
        <authorList>
            <consortium name="RefSeq"/>
        </authorList>
    </citation>
    <scope>IDENTIFICATION</scope>
</reference>
<feature type="compositionally biased region" description="Polar residues" evidence="1">
    <location>
        <begin position="524"/>
        <end position="533"/>
    </location>
</feature>
<protein>
    <submittedName>
        <fullName evidence="4">LOW QUALITY PROTEIN: pre-mRNA cleavage complex 2 protein Pcf11-like</fullName>
    </submittedName>
</protein>
<feature type="non-terminal residue" evidence="4">
    <location>
        <position position="1521"/>
    </location>
</feature>